<name>A0A514K509_9VIRU</name>
<keyword evidence="1" id="KW-0472">Membrane</keyword>
<reference evidence="2" key="1">
    <citation type="submission" date="2019-02" db="EMBL/GenBank/DDBJ databases">
        <title>Spindle-shaped viruses infect a marine ammonia-oxidizing thaumarchaeon.</title>
        <authorList>
            <person name="Kim J.-G."/>
            <person name="Kim S.-J."/>
            <person name="Rhee S.-K."/>
        </authorList>
    </citation>
    <scope>NUCLEOTIDE SEQUENCE [LARGE SCALE GENOMIC DNA]</scope>
    <source>
        <strain evidence="2">NSV3</strain>
    </source>
</reference>
<feature type="transmembrane region" description="Helical" evidence="1">
    <location>
        <begin position="215"/>
        <end position="241"/>
    </location>
</feature>
<feature type="transmembrane region" description="Helical" evidence="1">
    <location>
        <begin position="170"/>
        <end position="195"/>
    </location>
</feature>
<protein>
    <submittedName>
        <fullName evidence="2">Uncharacterized protein</fullName>
    </submittedName>
</protein>
<feature type="transmembrane region" description="Helical" evidence="1">
    <location>
        <begin position="253"/>
        <end position="273"/>
    </location>
</feature>
<proteinExistence type="predicted"/>
<feature type="transmembrane region" description="Helical" evidence="1">
    <location>
        <begin position="53"/>
        <end position="71"/>
    </location>
</feature>
<accession>A0A514K509</accession>
<dbReference type="GeneID" id="80402577"/>
<feature type="transmembrane region" description="Helical" evidence="1">
    <location>
        <begin position="140"/>
        <end position="158"/>
    </location>
</feature>
<sequence length="379" mass="44269">MNQKIFKVIKKPIETSNNLNKCTSFNFFWINLNIHVIKKNILKLTNFDLSEKNTKIIFASIIILTSLGFMIDSEFLQKTWIFNGTEVIDNCEEYGHIKIWNYCGDHISLLENYDVENILDSVHDGDSFFYNLSKKTFDNYLVFSFISSILLLIVSYLLTVKIVGKRYSGLIVMILIIQSAIYYKYALGVTYPFHWALFYLTSIYMCYRIPLLSPVFFILSVWAKPITIMYLPINFVFIYLTSPKGYKFVNMNFVIFCLITVSSIVWLFTKIHIELFSFNQNEFEMILATWTVLFISDLLNLCLLFASMVGLILLRKEQNSKLFLFIFLIMIGGIIVVDTFTPVGNDNEEYRMIVFLVFIAIATSYVITKLEKLYEIIKK</sequence>
<keyword evidence="1" id="KW-0812">Transmembrane</keyword>
<organism evidence="2">
    <name type="scientific">Nitrosopumilus spindle-shaped virus</name>
    <dbReference type="NCBI Taxonomy" id="2508184"/>
    <lineage>
        <taxon>Viruses</taxon>
        <taxon>Viruses incertae sedis</taxon>
        <taxon>Thaspiviridae</taxon>
        <taxon>Nitmarvirus</taxon>
        <taxon>Nitmarvirus maris</taxon>
        <taxon>Nitmarvirus NSV1</taxon>
    </lineage>
</organism>
<keyword evidence="1" id="KW-1133">Transmembrane helix</keyword>
<dbReference type="EMBL" id="MK570054">
    <property type="protein sequence ID" value="QDI73958.1"/>
    <property type="molecule type" value="Genomic_DNA"/>
</dbReference>
<dbReference type="KEGG" id="vg:80402577"/>
<evidence type="ECO:0000313" key="2">
    <source>
        <dbReference type="EMBL" id="QDI73958.1"/>
    </source>
</evidence>
<dbReference type="RefSeq" id="YP_010772850.1">
    <property type="nucleotide sequence ID" value="NC_074656.1"/>
</dbReference>
<feature type="transmembrane region" description="Helical" evidence="1">
    <location>
        <begin position="350"/>
        <end position="368"/>
    </location>
</feature>
<feature type="transmembrane region" description="Helical" evidence="1">
    <location>
        <begin position="322"/>
        <end position="344"/>
    </location>
</feature>
<feature type="transmembrane region" description="Helical" evidence="1">
    <location>
        <begin position="285"/>
        <end position="313"/>
    </location>
</feature>
<evidence type="ECO:0000256" key="1">
    <source>
        <dbReference type="SAM" id="Phobius"/>
    </source>
</evidence>